<name>A0ABQ4GBK6_9ACTN</name>
<dbReference type="EMBL" id="BOOC01000059">
    <property type="protein sequence ID" value="GIH44461.1"/>
    <property type="molecule type" value="Genomic_DNA"/>
</dbReference>
<proteinExistence type="predicted"/>
<sequence length="96" mass="10180">MPMPLSLTCGLARISAIAASAATLVVVSAVVARSAGHAKGRAQGFAEGRRHGYKEASEKYEVQNTIFYQRGVVNGLTSRVRDLMNTLEEVTAGRSA</sequence>
<keyword evidence="3" id="KW-1185">Reference proteome</keyword>
<protein>
    <submittedName>
        <fullName evidence="2">Uncharacterized protein</fullName>
    </submittedName>
</protein>
<gene>
    <name evidence="2" type="ORF">Mco01_74610</name>
</gene>
<dbReference type="RefSeq" id="WP_204061456.1">
    <property type="nucleotide sequence ID" value="NZ_BOOC01000059.1"/>
</dbReference>
<keyword evidence="1" id="KW-0732">Signal</keyword>
<comment type="caution">
    <text evidence="2">The sequence shown here is derived from an EMBL/GenBank/DDBJ whole genome shotgun (WGS) entry which is preliminary data.</text>
</comment>
<evidence type="ECO:0000256" key="1">
    <source>
        <dbReference type="SAM" id="SignalP"/>
    </source>
</evidence>
<evidence type="ECO:0000313" key="3">
    <source>
        <dbReference type="Proteomes" id="UP000603904"/>
    </source>
</evidence>
<evidence type="ECO:0000313" key="2">
    <source>
        <dbReference type="EMBL" id="GIH44461.1"/>
    </source>
</evidence>
<dbReference type="Proteomes" id="UP000603904">
    <property type="component" value="Unassembled WGS sequence"/>
</dbReference>
<feature type="chain" id="PRO_5046023922" evidence="1">
    <location>
        <begin position="22"/>
        <end position="96"/>
    </location>
</feature>
<organism evidence="2 3">
    <name type="scientific">Microbispora corallina</name>
    <dbReference type="NCBI Taxonomy" id="83302"/>
    <lineage>
        <taxon>Bacteria</taxon>
        <taxon>Bacillati</taxon>
        <taxon>Actinomycetota</taxon>
        <taxon>Actinomycetes</taxon>
        <taxon>Streptosporangiales</taxon>
        <taxon>Streptosporangiaceae</taxon>
        <taxon>Microbispora</taxon>
    </lineage>
</organism>
<reference evidence="2 3" key="1">
    <citation type="submission" date="2021-01" db="EMBL/GenBank/DDBJ databases">
        <title>Whole genome shotgun sequence of Microbispora corallina NBRC 16416.</title>
        <authorList>
            <person name="Komaki H."/>
            <person name="Tamura T."/>
        </authorList>
    </citation>
    <scope>NUCLEOTIDE SEQUENCE [LARGE SCALE GENOMIC DNA]</scope>
    <source>
        <strain evidence="2 3">NBRC 16416</strain>
    </source>
</reference>
<feature type="signal peptide" evidence="1">
    <location>
        <begin position="1"/>
        <end position="21"/>
    </location>
</feature>
<accession>A0ABQ4GBK6</accession>